<evidence type="ECO:0000313" key="2">
    <source>
        <dbReference type="Proteomes" id="UP001652660"/>
    </source>
</evidence>
<gene>
    <name evidence="3" type="primary">LOC113708022</name>
</gene>
<sequence>MAKERQEQKSTLETSRVSEEAVQVQDEANEINPKIAVYEDKDIKWQGRGTGAKNHMGQVKTAWAMSNRGTSIPILDLVETIRLVLIKAREEHWTEFKVHIPQKAAFILVDVQENQRQSIGKSDG</sequence>
<proteinExistence type="predicted"/>
<protein>
    <submittedName>
        <fullName evidence="3">Uncharacterized protein</fullName>
    </submittedName>
</protein>
<name>A0A6P6U8J3_COFAR</name>
<feature type="compositionally biased region" description="Basic and acidic residues" evidence="1">
    <location>
        <begin position="1"/>
        <end position="10"/>
    </location>
</feature>
<dbReference type="GeneID" id="113708022"/>
<evidence type="ECO:0000256" key="1">
    <source>
        <dbReference type="SAM" id="MobiDB-lite"/>
    </source>
</evidence>
<dbReference type="AlphaFoldDB" id="A0A6P6U8J3"/>
<reference evidence="3" key="2">
    <citation type="submission" date="2025-08" db="UniProtKB">
        <authorList>
            <consortium name="RefSeq"/>
        </authorList>
    </citation>
    <scope>IDENTIFICATION</scope>
    <source>
        <tissue evidence="3">Leaves</tissue>
    </source>
</reference>
<organism evidence="2 3">
    <name type="scientific">Coffea arabica</name>
    <name type="common">Arabian coffee</name>
    <dbReference type="NCBI Taxonomy" id="13443"/>
    <lineage>
        <taxon>Eukaryota</taxon>
        <taxon>Viridiplantae</taxon>
        <taxon>Streptophyta</taxon>
        <taxon>Embryophyta</taxon>
        <taxon>Tracheophyta</taxon>
        <taxon>Spermatophyta</taxon>
        <taxon>Magnoliopsida</taxon>
        <taxon>eudicotyledons</taxon>
        <taxon>Gunneridae</taxon>
        <taxon>Pentapetalae</taxon>
        <taxon>asterids</taxon>
        <taxon>lamiids</taxon>
        <taxon>Gentianales</taxon>
        <taxon>Rubiaceae</taxon>
        <taxon>Ixoroideae</taxon>
        <taxon>Gardenieae complex</taxon>
        <taxon>Bertiereae - Coffeeae clade</taxon>
        <taxon>Coffeeae</taxon>
        <taxon>Coffea</taxon>
    </lineage>
</organism>
<accession>A0A6P6U8J3</accession>
<reference evidence="2" key="1">
    <citation type="journal article" date="2025" name="Foods">
        <title>Unveiling the Microbial Signatures of Arabica Coffee Cherries: Insights into Ripeness Specific Diversity, Functional Traits, and Implications for Quality and Safety.</title>
        <authorList>
            <consortium name="RefSeq"/>
            <person name="Tenea G.N."/>
            <person name="Cifuentes V."/>
            <person name="Reyes P."/>
            <person name="Cevallos-Vallejos M."/>
        </authorList>
    </citation>
    <scope>NUCLEOTIDE SEQUENCE [LARGE SCALE GENOMIC DNA]</scope>
</reference>
<dbReference type="RefSeq" id="XP_027086252.1">
    <property type="nucleotide sequence ID" value="XM_027230451.2"/>
</dbReference>
<feature type="region of interest" description="Disordered" evidence="1">
    <location>
        <begin position="1"/>
        <end position="25"/>
    </location>
</feature>
<keyword evidence="2" id="KW-1185">Reference proteome</keyword>
<dbReference type="Proteomes" id="UP001652660">
    <property type="component" value="Chromosome 9c"/>
</dbReference>
<evidence type="ECO:0000313" key="3">
    <source>
        <dbReference type="RefSeq" id="XP_027086252.1"/>
    </source>
</evidence>